<dbReference type="EMBL" id="BHVZ01000002">
    <property type="protein sequence ID" value="GCB29732.1"/>
    <property type="molecule type" value="Genomic_DNA"/>
</dbReference>
<organism evidence="1 2">
    <name type="scientific">Anaerotignum faecicola</name>
    <dbReference type="NCBI Taxonomy" id="2358141"/>
    <lineage>
        <taxon>Bacteria</taxon>
        <taxon>Bacillati</taxon>
        <taxon>Bacillota</taxon>
        <taxon>Clostridia</taxon>
        <taxon>Lachnospirales</taxon>
        <taxon>Anaerotignaceae</taxon>
        <taxon>Anaerotignum</taxon>
    </lineage>
</organism>
<accession>A0A401LE31</accession>
<dbReference type="AlphaFoldDB" id="A0A401LE31"/>
<gene>
    <name evidence="1" type="ORF">KGMB03357_13930</name>
</gene>
<keyword evidence="2" id="KW-1185">Reference proteome</keyword>
<protein>
    <recommendedName>
        <fullName evidence="3">DUF4085 domain-containing protein</fullName>
    </recommendedName>
</protein>
<reference evidence="1 2" key="1">
    <citation type="submission" date="2018-10" db="EMBL/GenBank/DDBJ databases">
        <title>Draft Genome Sequence of Anaerotignum sp. KCTC 15736.</title>
        <authorList>
            <person name="Choi S.H."/>
            <person name="Kim J.S."/>
            <person name="Kang S.W."/>
            <person name="Lee J.S."/>
            <person name="Park S.H."/>
        </authorList>
    </citation>
    <scope>NUCLEOTIDE SEQUENCE [LARGE SCALE GENOMIC DNA]</scope>
    <source>
        <strain evidence="1 2">KCTC 15736</strain>
    </source>
</reference>
<evidence type="ECO:0008006" key="3">
    <source>
        <dbReference type="Google" id="ProtNLM"/>
    </source>
</evidence>
<sequence length="223" mass="25825">MKYFTKEWYEACQAADWCLNMAVSKNAEEFSEEYYKDLYTRRRRAFVKQMKEEEGEAFDKIAAEVAFMKHHEETVKRMERILPIEIKAAVADMRVLALDIATKEVRHQLKAWCEEQKKLADAKEAEYAVDSTKESSETFAGCELTGVEMKETTLTLTLKGNVKKAVFKNYKILKQEGYLLGAKWLKEEAYTVEGGKEYHILLRKSNGTLGYLTIFAEQLTILK</sequence>
<dbReference type="OrthoDB" id="2563891at2"/>
<name>A0A401LE31_9FIRM</name>
<dbReference type="Proteomes" id="UP000287361">
    <property type="component" value="Unassembled WGS sequence"/>
</dbReference>
<proteinExistence type="predicted"/>
<evidence type="ECO:0000313" key="2">
    <source>
        <dbReference type="Proteomes" id="UP000287361"/>
    </source>
</evidence>
<evidence type="ECO:0000313" key="1">
    <source>
        <dbReference type="EMBL" id="GCB29732.1"/>
    </source>
</evidence>
<comment type="caution">
    <text evidence="1">The sequence shown here is derived from an EMBL/GenBank/DDBJ whole genome shotgun (WGS) entry which is preliminary data.</text>
</comment>